<dbReference type="EMBL" id="CAVNYO010000444">
    <property type="protein sequence ID" value="CAK5281094.1"/>
    <property type="molecule type" value="Genomic_DNA"/>
</dbReference>
<evidence type="ECO:0000256" key="1">
    <source>
        <dbReference type="SAM" id="MobiDB-lite"/>
    </source>
</evidence>
<feature type="region of interest" description="Disordered" evidence="1">
    <location>
        <begin position="1"/>
        <end position="31"/>
    </location>
</feature>
<gene>
    <name evidence="2" type="ORF">MYCIT1_LOCUS31975</name>
</gene>
<dbReference type="AlphaFoldDB" id="A0AAD2K7Z5"/>
<organism evidence="2 3">
    <name type="scientific">Mycena citricolor</name>
    <dbReference type="NCBI Taxonomy" id="2018698"/>
    <lineage>
        <taxon>Eukaryota</taxon>
        <taxon>Fungi</taxon>
        <taxon>Dikarya</taxon>
        <taxon>Basidiomycota</taxon>
        <taxon>Agaricomycotina</taxon>
        <taxon>Agaricomycetes</taxon>
        <taxon>Agaricomycetidae</taxon>
        <taxon>Agaricales</taxon>
        <taxon>Marasmiineae</taxon>
        <taxon>Mycenaceae</taxon>
        <taxon>Mycena</taxon>
    </lineage>
</organism>
<accession>A0AAD2K7Z5</accession>
<sequence length="554" mass="61127">MAHGLSKKSKVRYARGSARASGKTVSSIPLNKSSKQLAAARRLYEEQVQGMSYTQREEIMGKGIESEDVEMGDGEGDYWDDNDAPMYHTLPPGEEGVLHSHAGAEVVWDTVVEGMRPGRGDSRARNRRIQEMVDAWNRHMPHLVDAYLDWKGGASSDGGTGQGWPLRVLGFDGIPESGIKHFTHPPSTISPNEALLQCGYIGASPEQPAIAFSIRTFEIYRQIHRVTPCFTIDSLARALNYLHEAIAATNERNERVWGGWAGGLGLGLGQQRMWGEWREGFTETGGRQILNQRDAPSGRIYTSLPPHPIEASVYARKGAHRSLVYVLTLECMPSTLVFYRARRCALRPALLSRQPGPCTVVHSACNRVRGGSVCRSSVTIATVSNARGTLDFLFHSSDPRLGIASFLGRRSLADRNETDCAHELTLDCAPDELGARMETDFTRLITPNRVPTVEERASMQTRLEFLQGHLQSLSAALLAAYTTFSAHRRAVQESMEALRSVISVTHGLPDDILCKIFHATVPPDPHMSTKEAPRVLGRICSGWRCLAYLTTPDL</sequence>
<keyword evidence="3" id="KW-1185">Reference proteome</keyword>
<name>A0AAD2K7Z5_9AGAR</name>
<comment type="caution">
    <text evidence="2">The sequence shown here is derived from an EMBL/GenBank/DDBJ whole genome shotgun (WGS) entry which is preliminary data.</text>
</comment>
<proteinExistence type="predicted"/>
<evidence type="ECO:0008006" key="4">
    <source>
        <dbReference type="Google" id="ProtNLM"/>
    </source>
</evidence>
<evidence type="ECO:0000313" key="2">
    <source>
        <dbReference type="EMBL" id="CAK5281094.1"/>
    </source>
</evidence>
<reference evidence="2" key="1">
    <citation type="submission" date="2023-11" db="EMBL/GenBank/DDBJ databases">
        <authorList>
            <person name="De Vega J J."/>
            <person name="De Vega J J."/>
        </authorList>
    </citation>
    <scope>NUCLEOTIDE SEQUENCE</scope>
</reference>
<protein>
    <recommendedName>
        <fullName evidence="4">F-box domain-containing protein</fullName>
    </recommendedName>
</protein>
<feature type="compositionally biased region" description="Basic residues" evidence="1">
    <location>
        <begin position="1"/>
        <end position="13"/>
    </location>
</feature>
<dbReference type="Proteomes" id="UP001295794">
    <property type="component" value="Unassembled WGS sequence"/>
</dbReference>
<evidence type="ECO:0000313" key="3">
    <source>
        <dbReference type="Proteomes" id="UP001295794"/>
    </source>
</evidence>